<accession>A0ABN7V7G9</accession>
<evidence type="ECO:0000313" key="2">
    <source>
        <dbReference type="EMBL" id="CAG8732816.1"/>
    </source>
</evidence>
<keyword evidence="3" id="KW-1185">Reference proteome</keyword>
<sequence>MKKAAAPDNQPMSSNKLFEPTHYDNNSDDSDNGEGTSYSTNVSNSTNSSRVDQNFTKLRRNNTDSLIEFLMNDEEFTDMNIDESCYNKLQEEEIIDNSFIRLCKDDLKECGLKIA</sequence>
<organism evidence="2 3">
    <name type="scientific">Gigaspora margarita</name>
    <dbReference type="NCBI Taxonomy" id="4874"/>
    <lineage>
        <taxon>Eukaryota</taxon>
        <taxon>Fungi</taxon>
        <taxon>Fungi incertae sedis</taxon>
        <taxon>Mucoromycota</taxon>
        <taxon>Glomeromycotina</taxon>
        <taxon>Glomeromycetes</taxon>
        <taxon>Diversisporales</taxon>
        <taxon>Gigasporaceae</taxon>
        <taxon>Gigaspora</taxon>
    </lineage>
</organism>
<proteinExistence type="predicted"/>
<feature type="compositionally biased region" description="Low complexity" evidence="1">
    <location>
        <begin position="36"/>
        <end position="49"/>
    </location>
</feature>
<feature type="region of interest" description="Disordered" evidence="1">
    <location>
        <begin position="1"/>
        <end position="56"/>
    </location>
</feature>
<name>A0ABN7V7G9_GIGMA</name>
<protein>
    <submittedName>
        <fullName evidence="2">12380_t:CDS:1</fullName>
    </submittedName>
</protein>
<dbReference type="Proteomes" id="UP000789901">
    <property type="component" value="Unassembled WGS sequence"/>
</dbReference>
<evidence type="ECO:0000256" key="1">
    <source>
        <dbReference type="SAM" id="MobiDB-lite"/>
    </source>
</evidence>
<dbReference type="EMBL" id="CAJVQB010009703">
    <property type="protein sequence ID" value="CAG8732816.1"/>
    <property type="molecule type" value="Genomic_DNA"/>
</dbReference>
<gene>
    <name evidence="2" type="ORF">GMARGA_LOCUS14555</name>
</gene>
<evidence type="ECO:0000313" key="3">
    <source>
        <dbReference type="Proteomes" id="UP000789901"/>
    </source>
</evidence>
<comment type="caution">
    <text evidence="2">The sequence shown here is derived from an EMBL/GenBank/DDBJ whole genome shotgun (WGS) entry which is preliminary data.</text>
</comment>
<reference evidence="2 3" key="1">
    <citation type="submission" date="2021-06" db="EMBL/GenBank/DDBJ databases">
        <authorList>
            <person name="Kallberg Y."/>
            <person name="Tangrot J."/>
            <person name="Rosling A."/>
        </authorList>
    </citation>
    <scope>NUCLEOTIDE SEQUENCE [LARGE SCALE GENOMIC DNA]</scope>
    <source>
        <strain evidence="2 3">120-4 pot B 10/14</strain>
    </source>
</reference>